<protein>
    <submittedName>
        <fullName evidence="8">Response regulator UvrY</fullName>
    </submittedName>
</protein>
<feature type="domain" description="HTH luxR-type" evidence="6">
    <location>
        <begin position="156"/>
        <end position="221"/>
    </location>
</feature>
<dbReference type="PROSITE" id="PS50110">
    <property type="entry name" value="RESPONSE_REGULATORY"/>
    <property type="match status" value="1"/>
</dbReference>
<dbReference type="PANTHER" id="PTHR43214:SF41">
    <property type="entry name" value="NITRATE_NITRITE RESPONSE REGULATOR PROTEIN NARP"/>
    <property type="match status" value="1"/>
</dbReference>
<dbReference type="AlphaFoldDB" id="A0A6J5CLH4"/>
<feature type="domain" description="Response regulatory" evidence="7">
    <location>
        <begin position="18"/>
        <end position="134"/>
    </location>
</feature>
<dbReference type="PRINTS" id="PR00038">
    <property type="entry name" value="HTHLUXR"/>
</dbReference>
<dbReference type="SMART" id="SM00421">
    <property type="entry name" value="HTH_LUXR"/>
    <property type="match status" value="1"/>
</dbReference>
<evidence type="ECO:0000259" key="7">
    <source>
        <dbReference type="PROSITE" id="PS50110"/>
    </source>
</evidence>
<dbReference type="Proteomes" id="UP000494205">
    <property type="component" value="Unassembled WGS sequence"/>
</dbReference>
<dbReference type="InterPro" id="IPR058245">
    <property type="entry name" value="NreC/VraR/RcsB-like_REC"/>
</dbReference>
<dbReference type="Pfam" id="PF00196">
    <property type="entry name" value="GerE"/>
    <property type="match status" value="1"/>
</dbReference>
<dbReference type="Gene3D" id="3.40.50.2300">
    <property type="match status" value="1"/>
</dbReference>
<dbReference type="PANTHER" id="PTHR43214">
    <property type="entry name" value="TWO-COMPONENT RESPONSE REGULATOR"/>
    <property type="match status" value="1"/>
</dbReference>
<evidence type="ECO:0000313" key="8">
    <source>
        <dbReference type="EMBL" id="CAB3738992.1"/>
    </source>
</evidence>
<dbReference type="InterPro" id="IPR000792">
    <property type="entry name" value="Tscrpt_reg_LuxR_C"/>
</dbReference>
<keyword evidence="4" id="KW-0804">Transcription</keyword>
<dbReference type="Pfam" id="PF00072">
    <property type="entry name" value="Response_reg"/>
    <property type="match status" value="1"/>
</dbReference>
<evidence type="ECO:0000256" key="1">
    <source>
        <dbReference type="ARBA" id="ARBA00022553"/>
    </source>
</evidence>
<organism evidence="8 9">
    <name type="scientific">Paraburkholderia rhynchosiae</name>
    <dbReference type="NCBI Taxonomy" id="487049"/>
    <lineage>
        <taxon>Bacteria</taxon>
        <taxon>Pseudomonadati</taxon>
        <taxon>Pseudomonadota</taxon>
        <taxon>Betaproteobacteria</taxon>
        <taxon>Burkholderiales</taxon>
        <taxon>Burkholderiaceae</taxon>
        <taxon>Paraburkholderia</taxon>
    </lineage>
</organism>
<dbReference type="InterPro" id="IPR001789">
    <property type="entry name" value="Sig_transdc_resp-reg_receiver"/>
</dbReference>
<reference evidence="8 9" key="1">
    <citation type="submission" date="2020-04" db="EMBL/GenBank/DDBJ databases">
        <authorList>
            <person name="De Canck E."/>
        </authorList>
    </citation>
    <scope>NUCLEOTIDE SEQUENCE [LARGE SCALE GENOMIC DNA]</scope>
    <source>
        <strain evidence="8 9">LMG 27174</strain>
    </source>
</reference>
<name>A0A6J5CLH4_9BURK</name>
<dbReference type="SUPFAM" id="SSF52172">
    <property type="entry name" value="CheY-like"/>
    <property type="match status" value="1"/>
</dbReference>
<dbReference type="GO" id="GO:0000160">
    <property type="term" value="P:phosphorelay signal transduction system"/>
    <property type="evidence" value="ECO:0007669"/>
    <property type="project" value="InterPro"/>
</dbReference>
<gene>
    <name evidence="8" type="primary">uvrY_4</name>
    <name evidence="8" type="ORF">LMG27174_06512</name>
</gene>
<keyword evidence="3" id="KW-0238">DNA-binding</keyword>
<dbReference type="PROSITE" id="PS50043">
    <property type="entry name" value="HTH_LUXR_2"/>
    <property type="match status" value="1"/>
</dbReference>
<evidence type="ECO:0000256" key="3">
    <source>
        <dbReference type="ARBA" id="ARBA00023125"/>
    </source>
</evidence>
<accession>A0A6J5CLH4</accession>
<dbReference type="GO" id="GO:0006355">
    <property type="term" value="P:regulation of DNA-templated transcription"/>
    <property type="evidence" value="ECO:0007669"/>
    <property type="project" value="InterPro"/>
</dbReference>
<sequence>MLRQAATAQRRSLCIVIRIIIAGEHAIVRGGLRHIIATGSDMVVTAEAGHGSDLLGKLRNCAVDLLLLDMTMPGVSGVDLLRRVHAEQPSLPVLVLSIHDEAQVASRVLRAGATGYLTKDSDPALLLDAIRKLGDGGRFIDPKLVDALVFETHHSDVPPHEALSDREFQVLQMLAAGRSINEIAQVHARSAKTVSTHKMRLMHKLGLANNAELIRYAIRHGLTPSDLPYG</sequence>
<evidence type="ECO:0000256" key="2">
    <source>
        <dbReference type="ARBA" id="ARBA00023015"/>
    </source>
</evidence>
<dbReference type="CDD" id="cd06170">
    <property type="entry name" value="LuxR_C_like"/>
    <property type="match status" value="1"/>
</dbReference>
<proteinExistence type="predicted"/>
<dbReference type="SMART" id="SM00448">
    <property type="entry name" value="REC"/>
    <property type="match status" value="1"/>
</dbReference>
<dbReference type="SUPFAM" id="SSF46894">
    <property type="entry name" value="C-terminal effector domain of the bipartite response regulators"/>
    <property type="match status" value="1"/>
</dbReference>
<evidence type="ECO:0000256" key="5">
    <source>
        <dbReference type="PROSITE-ProRule" id="PRU00169"/>
    </source>
</evidence>
<dbReference type="CDD" id="cd17535">
    <property type="entry name" value="REC_NarL-like"/>
    <property type="match status" value="1"/>
</dbReference>
<evidence type="ECO:0000313" key="9">
    <source>
        <dbReference type="Proteomes" id="UP000494205"/>
    </source>
</evidence>
<dbReference type="EMBL" id="CADIJZ010000039">
    <property type="protein sequence ID" value="CAB3738992.1"/>
    <property type="molecule type" value="Genomic_DNA"/>
</dbReference>
<keyword evidence="2" id="KW-0805">Transcription regulation</keyword>
<dbReference type="GO" id="GO:0003677">
    <property type="term" value="F:DNA binding"/>
    <property type="evidence" value="ECO:0007669"/>
    <property type="project" value="UniProtKB-KW"/>
</dbReference>
<evidence type="ECO:0000256" key="4">
    <source>
        <dbReference type="ARBA" id="ARBA00023163"/>
    </source>
</evidence>
<feature type="modified residue" description="4-aspartylphosphate" evidence="5">
    <location>
        <position position="69"/>
    </location>
</feature>
<keyword evidence="1 5" id="KW-0597">Phosphoprotein</keyword>
<evidence type="ECO:0000259" key="6">
    <source>
        <dbReference type="PROSITE" id="PS50043"/>
    </source>
</evidence>
<dbReference type="InterPro" id="IPR011006">
    <property type="entry name" value="CheY-like_superfamily"/>
</dbReference>
<dbReference type="InterPro" id="IPR039420">
    <property type="entry name" value="WalR-like"/>
</dbReference>
<dbReference type="InterPro" id="IPR016032">
    <property type="entry name" value="Sig_transdc_resp-reg_C-effctor"/>
</dbReference>